<evidence type="ECO:0000256" key="2">
    <source>
        <dbReference type="SAM" id="Phobius"/>
    </source>
</evidence>
<sequence>MENKTLVATLRKQRGWTQERLAEETGLSVRTIQRIERGDDSSLETLGLVANALELSIKELFKSSDDSQKMAEISTYADEQASQLEKRHAENKLFSIFRLAYIFLMVGLASLINLIRGEVLQVVISLLWVFLFLAGLTVSKYIRKTIWKDRLDKKYPLTRNIPLSRRDGTSSSKDDFLWWKNPVARTVGLIFWSVIIPLLFICKYALHLF</sequence>
<dbReference type="InterPro" id="IPR001387">
    <property type="entry name" value="Cro/C1-type_HTH"/>
</dbReference>
<name>A0A380JB89_STRDO</name>
<keyword evidence="2" id="KW-1133">Transmembrane helix</keyword>
<dbReference type="GO" id="GO:0005829">
    <property type="term" value="C:cytosol"/>
    <property type="evidence" value="ECO:0007669"/>
    <property type="project" value="TreeGrafter"/>
</dbReference>
<dbReference type="Gene3D" id="1.10.260.40">
    <property type="entry name" value="lambda repressor-like DNA-binding domains"/>
    <property type="match status" value="1"/>
</dbReference>
<evidence type="ECO:0000313" key="4">
    <source>
        <dbReference type="EMBL" id="SUN35355.1"/>
    </source>
</evidence>
<evidence type="ECO:0000313" key="5">
    <source>
        <dbReference type="Proteomes" id="UP000254082"/>
    </source>
</evidence>
<accession>A0A380JB89</accession>
<feature type="domain" description="HTH cro/C1-type" evidence="3">
    <location>
        <begin position="7"/>
        <end position="60"/>
    </location>
</feature>
<dbReference type="InterPro" id="IPR010982">
    <property type="entry name" value="Lambda_DNA-bd_dom_sf"/>
</dbReference>
<dbReference type="Pfam" id="PF01381">
    <property type="entry name" value="HTH_3"/>
    <property type="match status" value="1"/>
</dbReference>
<dbReference type="SUPFAM" id="SSF47413">
    <property type="entry name" value="lambda repressor-like DNA-binding domains"/>
    <property type="match status" value="1"/>
</dbReference>
<organism evidence="4 5">
    <name type="scientific">Streptococcus downei MFe28</name>
    <dbReference type="NCBI Taxonomy" id="764290"/>
    <lineage>
        <taxon>Bacteria</taxon>
        <taxon>Bacillati</taxon>
        <taxon>Bacillota</taxon>
        <taxon>Bacilli</taxon>
        <taxon>Lactobacillales</taxon>
        <taxon>Streptococcaceae</taxon>
        <taxon>Streptococcus</taxon>
    </lineage>
</organism>
<protein>
    <submittedName>
        <fullName evidence="4">Transcriptional regulator, Cro/CI family</fullName>
    </submittedName>
</protein>
<feature type="transmembrane region" description="Helical" evidence="2">
    <location>
        <begin position="122"/>
        <end position="142"/>
    </location>
</feature>
<evidence type="ECO:0000259" key="3">
    <source>
        <dbReference type="PROSITE" id="PS50943"/>
    </source>
</evidence>
<feature type="transmembrane region" description="Helical" evidence="2">
    <location>
        <begin position="96"/>
        <end position="116"/>
    </location>
</feature>
<dbReference type="CDD" id="cd00093">
    <property type="entry name" value="HTH_XRE"/>
    <property type="match status" value="1"/>
</dbReference>
<dbReference type="Proteomes" id="UP000254082">
    <property type="component" value="Unassembled WGS sequence"/>
</dbReference>
<gene>
    <name evidence="4" type="ORF">NCTC11391_00335</name>
</gene>
<evidence type="ECO:0000256" key="1">
    <source>
        <dbReference type="ARBA" id="ARBA00023125"/>
    </source>
</evidence>
<keyword evidence="2" id="KW-0472">Membrane</keyword>
<dbReference type="GO" id="GO:0003700">
    <property type="term" value="F:DNA-binding transcription factor activity"/>
    <property type="evidence" value="ECO:0007669"/>
    <property type="project" value="TreeGrafter"/>
</dbReference>
<keyword evidence="1" id="KW-0238">DNA-binding</keyword>
<dbReference type="InterPro" id="IPR050807">
    <property type="entry name" value="TransReg_Diox_bact_type"/>
</dbReference>
<dbReference type="EMBL" id="UHFA01000002">
    <property type="protein sequence ID" value="SUN35355.1"/>
    <property type="molecule type" value="Genomic_DNA"/>
</dbReference>
<feature type="transmembrane region" description="Helical" evidence="2">
    <location>
        <begin position="187"/>
        <end position="206"/>
    </location>
</feature>
<keyword evidence="5" id="KW-1185">Reference proteome</keyword>
<dbReference type="PANTHER" id="PTHR46797">
    <property type="entry name" value="HTH-TYPE TRANSCRIPTIONAL REGULATOR"/>
    <property type="match status" value="1"/>
</dbReference>
<proteinExistence type="predicted"/>
<reference evidence="4 5" key="1">
    <citation type="submission" date="2018-06" db="EMBL/GenBank/DDBJ databases">
        <authorList>
            <consortium name="Pathogen Informatics"/>
            <person name="Doyle S."/>
        </authorList>
    </citation>
    <scope>NUCLEOTIDE SEQUENCE [LARGE SCALE GENOMIC DNA]</scope>
    <source>
        <strain evidence="5">NCTC 11391</strain>
    </source>
</reference>
<keyword evidence="2" id="KW-0812">Transmembrane</keyword>
<dbReference type="SMART" id="SM00530">
    <property type="entry name" value="HTH_XRE"/>
    <property type="match status" value="1"/>
</dbReference>
<dbReference type="AlphaFoldDB" id="A0A380JB89"/>
<dbReference type="RefSeq" id="WP_002999509.1">
    <property type="nucleotide sequence ID" value="NZ_UHFA01000002.1"/>
</dbReference>
<dbReference type="PANTHER" id="PTHR46797:SF1">
    <property type="entry name" value="METHYLPHOSPHONATE SYNTHASE"/>
    <property type="match status" value="1"/>
</dbReference>
<dbReference type="GO" id="GO:0003677">
    <property type="term" value="F:DNA binding"/>
    <property type="evidence" value="ECO:0007669"/>
    <property type="project" value="UniProtKB-KW"/>
</dbReference>
<dbReference type="OrthoDB" id="9812495at2"/>
<dbReference type="PROSITE" id="PS50943">
    <property type="entry name" value="HTH_CROC1"/>
    <property type="match status" value="1"/>
</dbReference>